<evidence type="ECO:0000259" key="11">
    <source>
        <dbReference type="PROSITE" id="PS50089"/>
    </source>
</evidence>
<feature type="domain" description="RING-type" evidence="11">
    <location>
        <begin position="629"/>
        <end position="676"/>
    </location>
</feature>
<dbReference type="Pfam" id="PF00271">
    <property type="entry name" value="Helicase_C"/>
    <property type="match status" value="1"/>
</dbReference>
<dbReference type="Pfam" id="PF00176">
    <property type="entry name" value="SNF2-rel_dom"/>
    <property type="match status" value="1"/>
</dbReference>
<dbReference type="InterPro" id="IPR000330">
    <property type="entry name" value="SNF2_N"/>
</dbReference>
<dbReference type="InterPro" id="IPR017907">
    <property type="entry name" value="Znf_RING_CS"/>
</dbReference>
<evidence type="ECO:0000256" key="9">
    <source>
        <dbReference type="PROSITE-ProRule" id="PRU00175"/>
    </source>
</evidence>
<keyword evidence="7" id="KW-0862">Zinc</keyword>
<comment type="similarity">
    <text evidence="1">Belongs to the SNF2/RAD54 helicase family.</text>
</comment>
<protein>
    <submittedName>
        <fullName evidence="14">Uncharacterized protein</fullName>
    </submittedName>
</protein>
<dbReference type="PANTHER" id="PTHR45626">
    <property type="entry name" value="TRANSCRIPTION TERMINATION FACTOR 2-RELATED"/>
    <property type="match status" value="1"/>
</dbReference>
<dbReference type="PROSITE" id="PS51192">
    <property type="entry name" value="HELICASE_ATP_BIND_1"/>
    <property type="match status" value="1"/>
</dbReference>
<dbReference type="CDD" id="cd18793">
    <property type="entry name" value="SF2_C_SNF"/>
    <property type="match status" value="1"/>
</dbReference>
<dbReference type="InterPro" id="IPR050628">
    <property type="entry name" value="SNF2_RAD54_helicase_TF"/>
</dbReference>
<dbReference type="PROSITE" id="PS00518">
    <property type="entry name" value="ZF_RING_1"/>
    <property type="match status" value="1"/>
</dbReference>
<dbReference type="PROSITE" id="PS50089">
    <property type="entry name" value="ZF_RING_2"/>
    <property type="match status" value="1"/>
</dbReference>
<dbReference type="InterPro" id="IPR049730">
    <property type="entry name" value="SNF2/RAD54-like_C"/>
</dbReference>
<feature type="domain" description="Helicase C-terminal" evidence="13">
    <location>
        <begin position="710"/>
        <end position="860"/>
    </location>
</feature>
<feature type="region of interest" description="Disordered" evidence="10">
    <location>
        <begin position="1"/>
        <end position="58"/>
    </location>
</feature>
<keyword evidence="3" id="KW-0547">Nucleotide-binding</keyword>
<evidence type="ECO:0000259" key="13">
    <source>
        <dbReference type="PROSITE" id="PS51194"/>
    </source>
</evidence>
<comment type="caution">
    <text evidence="14">The sequence shown here is derived from an EMBL/GenBank/DDBJ whole genome shotgun (WGS) entry which is preliminary data.</text>
</comment>
<keyword evidence="5" id="KW-0378">Hydrolase</keyword>
<dbReference type="InterPro" id="IPR014001">
    <property type="entry name" value="Helicase_ATP-bd"/>
</dbReference>
<keyword evidence="2" id="KW-0479">Metal-binding</keyword>
<reference evidence="14 15" key="1">
    <citation type="journal article" date="2023" name="bioRxiv">
        <title>High-quality genome assemblies of four members of thePodospora anserinaspecies complex.</title>
        <authorList>
            <person name="Ament-Velasquez S.L."/>
            <person name="Vogan A.A."/>
            <person name="Wallerman O."/>
            <person name="Hartmann F."/>
            <person name="Gautier V."/>
            <person name="Silar P."/>
            <person name="Giraud T."/>
            <person name="Johannesson H."/>
        </authorList>
    </citation>
    <scope>NUCLEOTIDE SEQUENCE [LARGE SCALE GENOMIC DNA]</scope>
    <source>
        <strain evidence="14 15">CBS 112042</strain>
    </source>
</reference>
<evidence type="ECO:0000313" key="14">
    <source>
        <dbReference type="EMBL" id="KAK4641572.1"/>
    </source>
</evidence>
<keyword evidence="15" id="KW-1185">Reference proteome</keyword>
<evidence type="ECO:0000256" key="8">
    <source>
        <dbReference type="ARBA" id="ARBA00022840"/>
    </source>
</evidence>
<organism evidence="14 15">
    <name type="scientific">Podospora bellae-mahoneyi</name>
    <dbReference type="NCBI Taxonomy" id="2093777"/>
    <lineage>
        <taxon>Eukaryota</taxon>
        <taxon>Fungi</taxon>
        <taxon>Dikarya</taxon>
        <taxon>Ascomycota</taxon>
        <taxon>Pezizomycotina</taxon>
        <taxon>Sordariomycetes</taxon>
        <taxon>Sordariomycetidae</taxon>
        <taxon>Sordariales</taxon>
        <taxon>Podosporaceae</taxon>
        <taxon>Podospora</taxon>
    </lineage>
</organism>
<dbReference type="SUPFAM" id="SSF52540">
    <property type="entry name" value="P-loop containing nucleoside triphosphate hydrolases"/>
    <property type="match status" value="2"/>
</dbReference>
<dbReference type="RefSeq" id="XP_062730548.1">
    <property type="nucleotide sequence ID" value="XM_062879314.1"/>
</dbReference>
<evidence type="ECO:0000256" key="5">
    <source>
        <dbReference type="ARBA" id="ARBA00022801"/>
    </source>
</evidence>
<evidence type="ECO:0000259" key="12">
    <source>
        <dbReference type="PROSITE" id="PS51192"/>
    </source>
</evidence>
<evidence type="ECO:0000256" key="3">
    <source>
        <dbReference type="ARBA" id="ARBA00022741"/>
    </source>
</evidence>
<proteinExistence type="inferred from homology"/>
<dbReference type="Gene3D" id="3.30.40.10">
    <property type="entry name" value="Zinc/RING finger domain, C3HC4 (zinc finger)"/>
    <property type="match status" value="1"/>
</dbReference>
<dbReference type="GeneID" id="87898796"/>
<dbReference type="Gene3D" id="3.40.50.10810">
    <property type="entry name" value="Tandem AAA-ATPase domain"/>
    <property type="match status" value="1"/>
</dbReference>
<feature type="domain" description="Helicase ATP-binding" evidence="12">
    <location>
        <begin position="316"/>
        <end position="496"/>
    </location>
</feature>
<keyword evidence="4 9" id="KW-0863">Zinc-finger</keyword>
<evidence type="ECO:0000256" key="1">
    <source>
        <dbReference type="ARBA" id="ARBA00007025"/>
    </source>
</evidence>
<evidence type="ECO:0000313" key="15">
    <source>
        <dbReference type="Proteomes" id="UP001322138"/>
    </source>
</evidence>
<dbReference type="SMART" id="SM00487">
    <property type="entry name" value="DEXDc"/>
    <property type="match status" value="1"/>
</dbReference>
<dbReference type="InterPro" id="IPR013083">
    <property type="entry name" value="Znf_RING/FYVE/PHD"/>
</dbReference>
<accession>A0ABR0FFQ5</accession>
<dbReference type="SUPFAM" id="SSF57850">
    <property type="entry name" value="RING/U-box"/>
    <property type="match status" value="1"/>
</dbReference>
<evidence type="ECO:0000256" key="10">
    <source>
        <dbReference type="SAM" id="MobiDB-lite"/>
    </source>
</evidence>
<sequence>MESTQSTEWRSRKRPYSSSGPDSDDAPDQNDQNLPLVRRRVLSGSGSDSSGEKDRVYDNDCEMQDVPAEGEPSVLATCLGMLVLEQSHLHRLSTEQREFGVSFTGFGNTYTIYSEASGEYCGLLDSEAAECVQVLERISGLQFEASMNRRSKKLKFLLFSDIEEAQDIGNTLASSSLFLQHPSTEDYQGTSYFNPHYLTRPGLTFQEAIETLNQQVHLSKQLTLTEKSEIATVLDQAAGPTIFSEVQVSNCIKTELKHHQKKALAMMVEKEAGNLSNPQFPSLWAATCMLGTEGVPIYQDTVTASTLRSDPPVCLGGILADDMGLGKTLTTLALIAGSIASDPDPERSPRPKANKGQPSAQPGTLVVAPLSTLSNWEEQIKMHLRHRSVTYQIYHGSSRSKHHSSLPTYDIILTTYDTLKADIRSNRSSGVEKSPLHDLVWKRIVLDEAHVIRNPNSKVHQAVCYLRAKHRWCLTGTPIQNRVEDLCSLLGFLRAHPYGEHTKFRTAITDLMENRDVEGYERLSRLFQAVSLRRVKDMDSLDLHLPKRHDVVRLVELDEEETALYNLVKKSSATTFKATGTGRGILQVILRLRQVSNHGADLLPSEILNRLKTADISGLPPSIFDTKRCEVCGDIVGQGMETPERFLGCGHSVCTACLPLNRQDDDDCDPICPICNDSAMGKVKSKPSGRELAKSYRPSSKVRALLVQLDLDKANITTGSGDVPKSVVFSCWAKMLDLVELALQQRGIAFVRIDGTRSEQQRRKALKNFRDTPSCTVLLATLGSAGVGLNLTAASQVHILEPQWNPMVERQAVDRIHRLGQAREVTCFYYVVDTRGSVEQYVRRIRESKNVLISMSMDGTGSLVDETSLTPLKEFMQEVLTDS</sequence>
<name>A0ABR0FFQ5_9PEZI</name>
<dbReference type="EMBL" id="JAFFGZ010000007">
    <property type="protein sequence ID" value="KAK4641572.1"/>
    <property type="molecule type" value="Genomic_DNA"/>
</dbReference>
<dbReference type="InterPro" id="IPR001650">
    <property type="entry name" value="Helicase_C-like"/>
</dbReference>
<evidence type="ECO:0000256" key="2">
    <source>
        <dbReference type="ARBA" id="ARBA00022723"/>
    </source>
</evidence>
<keyword evidence="6" id="KW-0347">Helicase</keyword>
<feature type="region of interest" description="Disordered" evidence="10">
    <location>
        <begin position="340"/>
        <end position="363"/>
    </location>
</feature>
<dbReference type="InterPro" id="IPR038718">
    <property type="entry name" value="SNF2-like_sf"/>
</dbReference>
<dbReference type="InterPro" id="IPR027417">
    <property type="entry name" value="P-loop_NTPase"/>
</dbReference>
<evidence type="ECO:0000256" key="6">
    <source>
        <dbReference type="ARBA" id="ARBA00022806"/>
    </source>
</evidence>
<evidence type="ECO:0000256" key="7">
    <source>
        <dbReference type="ARBA" id="ARBA00022833"/>
    </source>
</evidence>
<gene>
    <name evidence="14" type="ORF">QC761_500650</name>
</gene>
<dbReference type="PANTHER" id="PTHR45626:SF52">
    <property type="entry name" value="SINGLE-STRANDED DNA-DEPENDENT ATPASE (EUROFUNG)"/>
    <property type="match status" value="1"/>
</dbReference>
<dbReference type="PROSITE" id="PS51194">
    <property type="entry name" value="HELICASE_CTER"/>
    <property type="match status" value="1"/>
</dbReference>
<dbReference type="Gene3D" id="3.40.50.300">
    <property type="entry name" value="P-loop containing nucleotide triphosphate hydrolases"/>
    <property type="match status" value="1"/>
</dbReference>
<dbReference type="InterPro" id="IPR001841">
    <property type="entry name" value="Znf_RING"/>
</dbReference>
<evidence type="ECO:0000256" key="4">
    <source>
        <dbReference type="ARBA" id="ARBA00022771"/>
    </source>
</evidence>
<dbReference type="SMART" id="SM00490">
    <property type="entry name" value="HELICc"/>
    <property type="match status" value="1"/>
</dbReference>
<dbReference type="CDD" id="cd18008">
    <property type="entry name" value="DEXDc_SHPRH-like"/>
    <property type="match status" value="1"/>
</dbReference>
<dbReference type="Proteomes" id="UP001322138">
    <property type="component" value="Unassembled WGS sequence"/>
</dbReference>
<keyword evidence="8" id="KW-0067">ATP-binding</keyword>